<evidence type="ECO:0000313" key="4">
    <source>
        <dbReference type="Proteomes" id="UP000184604"/>
    </source>
</evidence>
<feature type="transmembrane region" description="Helical" evidence="1">
    <location>
        <begin position="117"/>
        <end position="139"/>
    </location>
</feature>
<keyword evidence="1" id="KW-1133">Transmembrane helix</keyword>
<name>A0A1L5FDV8_CLOKL</name>
<dbReference type="InterPro" id="IPR032675">
    <property type="entry name" value="LRR_dom_sf"/>
</dbReference>
<dbReference type="Pfam" id="PF05569">
    <property type="entry name" value="Peptidase_M56"/>
    <property type="match status" value="1"/>
</dbReference>
<reference evidence="3 4" key="1">
    <citation type="submission" date="2016-12" db="EMBL/GenBank/DDBJ databases">
        <title>Complete genome sequence of Clostridium kluyveri JZZ isolated from the pit mud of a Chinese flavor liquor-making factory.</title>
        <authorList>
            <person name="Wang Y."/>
        </authorList>
    </citation>
    <scope>NUCLEOTIDE SEQUENCE [LARGE SCALE GENOMIC DNA]</scope>
    <source>
        <strain evidence="3 4">JZZ</strain>
    </source>
</reference>
<feature type="transmembrane region" description="Helical" evidence="1">
    <location>
        <begin position="323"/>
        <end position="343"/>
    </location>
</feature>
<dbReference type="InterPro" id="IPR001611">
    <property type="entry name" value="Leu-rich_rpt"/>
</dbReference>
<dbReference type="Gene3D" id="3.30.2010.10">
    <property type="entry name" value="Metalloproteases ('zincins'), catalytic domain"/>
    <property type="match status" value="1"/>
</dbReference>
<organism evidence="3 4">
    <name type="scientific">Clostridium kluyveri</name>
    <dbReference type="NCBI Taxonomy" id="1534"/>
    <lineage>
        <taxon>Bacteria</taxon>
        <taxon>Bacillati</taxon>
        <taxon>Bacillota</taxon>
        <taxon>Clostridia</taxon>
        <taxon>Eubacteriales</taxon>
        <taxon>Clostridiaceae</taxon>
        <taxon>Clostridium</taxon>
    </lineage>
</organism>
<dbReference type="EMBL" id="CP018335">
    <property type="protein sequence ID" value="APM41167.1"/>
    <property type="molecule type" value="Genomic_DNA"/>
</dbReference>
<feature type="domain" description="Peptidase M56" evidence="2">
    <location>
        <begin position="1"/>
        <end position="312"/>
    </location>
</feature>
<evidence type="ECO:0000259" key="2">
    <source>
        <dbReference type="Pfam" id="PF05569"/>
    </source>
</evidence>
<dbReference type="InterPro" id="IPR008756">
    <property type="entry name" value="Peptidase_M56"/>
</dbReference>
<feature type="transmembrane region" description="Helical" evidence="1">
    <location>
        <begin position="226"/>
        <end position="248"/>
    </location>
</feature>
<evidence type="ECO:0000256" key="1">
    <source>
        <dbReference type="SAM" id="Phobius"/>
    </source>
</evidence>
<dbReference type="InterPro" id="IPR052173">
    <property type="entry name" value="Beta-lactam_resp_regulator"/>
</dbReference>
<gene>
    <name evidence="3" type="ORF">BS101_02630</name>
</gene>
<keyword evidence="1" id="KW-0812">Transmembrane</keyword>
<dbReference type="SUPFAM" id="SSF52058">
    <property type="entry name" value="L domain-like"/>
    <property type="match status" value="1"/>
</dbReference>
<sequence length="672" mass="77215">MSLQGSFLVVFILLIKLILRERLNVKFHYFIWFLLVIKLIIPYGPESNFSIFNIFNSVVDIRTTGLNPVFKINKNNFTISDTKQAELIKNTGTTEKPKNTINPNSIPESDKKNDYKFIFICIWILGIMIMSIFILYGTIKIRLIKKLSTYQQSSNINKILDDCLDIMGIKKKVNLVYTYKINNPCIYGVIKPSIFIPIKILESISEDEFKYILLHEVSHFKRKDTLVNWILIILNIIYWYNPVIWYGFYKMRQDCEIACDNCALKYLEYGENIKYGSAIIKLIQLTNESQILIGTTSIVSSKSEIKKRIIMISKHKKTSWKGILFGIIVIIGVGIVGLTSSSLKVSALDNHKITFTNKTLEKALREKMNKPEGDILKSDVLKIDELNLSYKEKELKSLDGIENLTNLKSLNLTFSYAVDISPLKDLTKLHYLNLSRNYFILNKDISFLKNLVNLERLDLSSDGIEDLTPLKNMKNLRVLNLYSNEITDLNPIKDLNQLKEINLSGGSRDGYNHIKDISILKDFKDLHNLNISFNDVTKSVVDDLQKALPDCNVKCKQLGELDYPRFITCQGWTGDEKYWNDNTENNSFHAEFNPFSGVDIREIAYSTEPYTIKLNSNIVSGKLTVRVYYDGKKLFEKENPEGETVNIPYTSKGVYIESVGEGAKGNFKFELK</sequence>
<dbReference type="AlphaFoldDB" id="A0A1L5FDV8"/>
<dbReference type="PROSITE" id="PS51450">
    <property type="entry name" value="LRR"/>
    <property type="match status" value="2"/>
</dbReference>
<keyword evidence="1" id="KW-0472">Membrane</keyword>
<protein>
    <submittedName>
        <fullName evidence="3">Cell surface protein</fullName>
    </submittedName>
</protein>
<dbReference type="Proteomes" id="UP000184604">
    <property type="component" value="Chromosome"/>
</dbReference>
<dbReference type="Gene3D" id="3.80.10.10">
    <property type="entry name" value="Ribonuclease Inhibitor"/>
    <property type="match status" value="1"/>
</dbReference>
<proteinExistence type="predicted"/>
<dbReference type="PANTHER" id="PTHR34978:SF3">
    <property type="entry name" value="SLR0241 PROTEIN"/>
    <property type="match status" value="1"/>
</dbReference>
<dbReference type="PANTHER" id="PTHR34978">
    <property type="entry name" value="POSSIBLE SENSOR-TRANSDUCER PROTEIN BLAR"/>
    <property type="match status" value="1"/>
</dbReference>
<feature type="transmembrane region" description="Helical" evidence="1">
    <location>
        <begin position="30"/>
        <end position="45"/>
    </location>
</feature>
<accession>A0A1L5FDV8</accession>
<evidence type="ECO:0000313" key="3">
    <source>
        <dbReference type="EMBL" id="APM41167.1"/>
    </source>
</evidence>
<dbReference type="CDD" id="cd07341">
    <property type="entry name" value="M56_BlaR1_MecR1_like"/>
    <property type="match status" value="1"/>
</dbReference>